<dbReference type="PANTHER" id="PTHR48107">
    <property type="entry name" value="NADPH-DEPENDENT ALDEHYDE REDUCTASE-LIKE PROTEIN, CHLOROPLASTIC-RELATED"/>
    <property type="match status" value="1"/>
</dbReference>
<dbReference type="PRINTS" id="PR00081">
    <property type="entry name" value="GDHRDH"/>
</dbReference>
<reference evidence="3 4" key="1">
    <citation type="journal article" date="2019" name="Environ. Microbiol.">
        <title>An active ?-lactamase is a part of an orchestrated cell wall stress resistance network of Bacillus subtilis and related rhizosphere species.</title>
        <authorList>
            <person name="Bucher T."/>
            <person name="Keren-Paz A."/>
            <person name="Hausser J."/>
            <person name="Olender T."/>
            <person name="Cytryn E."/>
            <person name="Kolodkin-Gal I."/>
        </authorList>
    </citation>
    <scope>NUCLEOTIDE SEQUENCE [LARGE SCALE GENOMIC DNA]</scope>
    <source>
        <strain evidence="3 4">I32</strain>
    </source>
</reference>
<organism evidence="3 4">
    <name type="scientific">Bacillus cereus</name>
    <dbReference type="NCBI Taxonomy" id="1396"/>
    <lineage>
        <taxon>Bacteria</taxon>
        <taxon>Bacillati</taxon>
        <taxon>Bacillota</taxon>
        <taxon>Bacilli</taxon>
        <taxon>Bacillales</taxon>
        <taxon>Bacillaceae</taxon>
        <taxon>Bacillus</taxon>
        <taxon>Bacillus cereus group</taxon>
    </lineage>
</organism>
<keyword evidence="2" id="KW-0560">Oxidoreductase</keyword>
<comment type="caution">
    <text evidence="3">The sequence shown here is derived from an EMBL/GenBank/DDBJ whole genome shotgun (WGS) entry which is preliminary data.</text>
</comment>
<dbReference type="Gene3D" id="3.40.50.720">
    <property type="entry name" value="NAD(P)-binding Rossmann-like Domain"/>
    <property type="match status" value="1"/>
</dbReference>
<feature type="non-terminal residue" evidence="3">
    <location>
        <position position="1"/>
    </location>
</feature>
<dbReference type="InterPro" id="IPR020904">
    <property type="entry name" value="Sc_DH/Rdtase_CS"/>
</dbReference>
<evidence type="ECO:0000313" key="3">
    <source>
        <dbReference type="EMBL" id="TKI95743.1"/>
    </source>
</evidence>
<dbReference type="PANTHER" id="PTHR48107:SF16">
    <property type="entry name" value="NADPH-DEPENDENT ALDEHYDE REDUCTASE 1, CHLOROPLASTIC"/>
    <property type="match status" value="1"/>
</dbReference>
<dbReference type="GO" id="GO:0016614">
    <property type="term" value="F:oxidoreductase activity, acting on CH-OH group of donors"/>
    <property type="evidence" value="ECO:0007669"/>
    <property type="project" value="UniProtKB-ARBA"/>
</dbReference>
<dbReference type="InterPro" id="IPR036291">
    <property type="entry name" value="NAD(P)-bd_dom_sf"/>
</dbReference>
<dbReference type="Proteomes" id="UP000308444">
    <property type="component" value="Unassembled WGS sequence"/>
</dbReference>
<comment type="similarity">
    <text evidence="1">Belongs to the short-chain dehydrogenases/reductases (SDR) family.</text>
</comment>
<feature type="non-terminal residue" evidence="3">
    <location>
        <position position="142"/>
    </location>
</feature>
<dbReference type="PRINTS" id="PR00080">
    <property type="entry name" value="SDRFAMILY"/>
</dbReference>
<protein>
    <submittedName>
        <fullName evidence="3">SDR family NAD(P)-dependent oxidoreductase</fullName>
    </submittedName>
</protein>
<name>A0A9X9A5T4_BACCE</name>
<proteinExistence type="inferred from homology"/>
<evidence type="ECO:0000256" key="2">
    <source>
        <dbReference type="ARBA" id="ARBA00023002"/>
    </source>
</evidence>
<dbReference type="PROSITE" id="PS00061">
    <property type="entry name" value="ADH_SHORT"/>
    <property type="match status" value="1"/>
</dbReference>
<dbReference type="Pfam" id="PF00106">
    <property type="entry name" value="adh_short"/>
    <property type="match status" value="1"/>
</dbReference>
<dbReference type="AlphaFoldDB" id="A0A9X9A5T4"/>
<sequence length="142" mass="15648">KETKQRVEKEGVKCVLLPGDLSNEQHCKDIVEETARQLGSLNILVNNVAQQYPQQGLEYITAEQLEKTFRINIFSYFHVTKAALSHLKKGDVIINTASIVAYEGNETLIDYSATKGAIVAFTRSLSQSLVQKGIRVNGVAPG</sequence>
<evidence type="ECO:0000256" key="1">
    <source>
        <dbReference type="ARBA" id="ARBA00006484"/>
    </source>
</evidence>
<gene>
    <name evidence="3" type="ORF">FC695_26820</name>
</gene>
<dbReference type="SUPFAM" id="SSF51735">
    <property type="entry name" value="NAD(P)-binding Rossmann-fold domains"/>
    <property type="match status" value="1"/>
</dbReference>
<dbReference type="EMBL" id="SZOH01002288">
    <property type="protein sequence ID" value="TKI95743.1"/>
    <property type="molecule type" value="Genomic_DNA"/>
</dbReference>
<evidence type="ECO:0000313" key="4">
    <source>
        <dbReference type="Proteomes" id="UP000308444"/>
    </source>
</evidence>
<accession>A0A9X9A5T4</accession>
<dbReference type="InterPro" id="IPR002347">
    <property type="entry name" value="SDR_fam"/>
</dbReference>